<feature type="signal peptide" evidence="1">
    <location>
        <begin position="1"/>
        <end position="17"/>
    </location>
</feature>
<dbReference type="EMBL" id="CAKASE010000065">
    <property type="protein sequence ID" value="CAG9570371.1"/>
    <property type="molecule type" value="Genomic_DNA"/>
</dbReference>
<evidence type="ECO:0000313" key="2">
    <source>
        <dbReference type="EMBL" id="CAG9570371.1"/>
    </source>
</evidence>
<dbReference type="AlphaFoldDB" id="A0A8J2W6W7"/>
<accession>A0A8J2W6W7</accession>
<protein>
    <submittedName>
        <fullName evidence="2">(African queen) hypothetical protein</fullName>
    </submittedName>
</protein>
<reference evidence="2" key="1">
    <citation type="submission" date="2021-09" db="EMBL/GenBank/DDBJ databases">
        <authorList>
            <person name="Martin H S."/>
        </authorList>
    </citation>
    <scope>NUCLEOTIDE SEQUENCE</scope>
</reference>
<comment type="caution">
    <text evidence="2">The sequence shown here is derived from an EMBL/GenBank/DDBJ whole genome shotgun (WGS) entry which is preliminary data.</text>
</comment>
<keyword evidence="3" id="KW-1185">Reference proteome</keyword>
<proteinExistence type="predicted"/>
<name>A0A8J2W6W7_9NEOP</name>
<evidence type="ECO:0000256" key="1">
    <source>
        <dbReference type="SAM" id="SignalP"/>
    </source>
</evidence>
<keyword evidence="1" id="KW-0732">Signal</keyword>
<organism evidence="2 3">
    <name type="scientific">Danaus chrysippus</name>
    <name type="common">African queen</name>
    <dbReference type="NCBI Taxonomy" id="151541"/>
    <lineage>
        <taxon>Eukaryota</taxon>
        <taxon>Metazoa</taxon>
        <taxon>Ecdysozoa</taxon>
        <taxon>Arthropoda</taxon>
        <taxon>Hexapoda</taxon>
        <taxon>Insecta</taxon>
        <taxon>Pterygota</taxon>
        <taxon>Neoptera</taxon>
        <taxon>Endopterygota</taxon>
        <taxon>Lepidoptera</taxon>
        <taxon>Glossata</taxon>
        <taxon>Ditrysia</taxon>
        <taxon>Papilionoidea</taxon>
        <taxon>Nymphalidae</taxon>
        <taxon>Danainae</taxon>
        <taxon>Danaini</taxon>
        <taxon>Danaina</taxon>
        <taxon>Danaus</taxon>
        <taxon>Anosia</taxon>
    </lineage>
</organism>
<dbReference type="Proteomes" id="UP000789524">
    <property type="component" value="Unassembled WGS sequence"/>
</dbReference>
<feature type="chain" id="PRO_5035323274" evidence="1">
    <location>
        <begin position="18"/>
        <end position="115"/>
    </location>
</feature>
<gene>
    <name evidence="2" type="ORF">DCHRY22_LOCUS9217</name>
</gene>
<dbReference type="OrthoDB" id="7367773at2759"/>
<sequence length="115" mass="12937">MFLKTILASSLLLLVSGEEICSCSPDKIQQDIQDFHQFLLGLPSKVEDYSLYSVLPGELSPLVPCECDKDRKKRGIGLRRTATGLRKKFKILHHMFSRNGCPIGQRRAGFICVDL</sequence>
<evidence type="ECO:0000313" key="3">
    <source>
        <dbReference type="Proteomes" id="UP000789524"/>
    </source>
</evidence>